<dbReference type="Proteomes" id="UP000236178">
    <property type="component" value="Unassembled WGS sequence"/>
</dbReference>
<protein>
    <submittedName>
        <fullName evidence="1">Uncharacterized protein</fullName>
    </submittedName>
</protein>
<comment type="caution">
    <text evidence="1">The sequence shown here is derived from an EMBL/GenBank/DDBJ whole genome shotgun (WGS) entry which is preliminary data.</text>
</comment>
<name>A0A2I0SB89_9ACTN</name>
<sequence>MILTSETRARLCDLLREYEATYAVPIRVEQLQLTRRSFPQGSVESERVLLEAEITVARPGIESQRRPLSLNFDEDARNLLSEGVQEADLRTAALIIFANIDEWWRCKDHESDVAAMGRRLS</sequence>
<proteinExistence type="predicted"/>
<accession>A0A2I0SB89</accession>
<gene>
    <name evidence="1" type="ORF">CW362_41745</name>
</gene>
<dbReference type="RefSeq" id="WP_103554807.1">
    <property type="nucleotide sequence ID" value="NZ_JBHJSK010000038.1"/>
</dbReference>
<evidence type="ECO:0000313" key="2">
    <source>
        <dbReference type="Proteomes" id="UP000236178"/>
    </source>
</evidence>
<organism evidence="1 2">
    <name type="scientific">Streptomyces populi</name>
    <dbReference type="NCBI Taxonomy" id="2058924"/>
    <lineage>
        <taxon>Bacteria</taxon>
        <taxon>Bacillati</taxon>
        <taxon>Actinomycetota</taxon>
        <taxon>Actinomycetes</taxon>
        <taxon>Kitasatosporales</taxon>
        <taxon>Streptomycetaceae</taxon>
        <taxon>Streptomyces</taxon>
    </lineage>
</organism>
<evidence type="ECO:0000313" key="1">
    <source>
        <dbReference type="EMBL" id="PKT67207.1"/>
    </source>
</evidence>
<dbReference type="AlphaFoldDB" id="A0A2I0SB89"/>
<dbReference type="EMBL" id="PJOS01000201">
    <property type="protein sequence ID" value="PKT67207.1"/>
    <property type="molecule type" value="Genomic_DNA"/>
</dbReference>
<keyword evidence="2" id="KW-1185">Reference proteome</keyword>
<dbReference type="OrthoDB" id="3579066at2"/>
<reference evidence="1 2" key="1">
    <citation type="submission" date="2017-12" db="EMBL/GenBank/DDBJ databases">
        <title>Streptomyces populusis sp. nov., a novel endophytic actinobacterium isolated from stems of Populus adenopoda Maxim.</title>
        <authorList>
            <person name="Wang Z."/>
        </authorList>
    </citation>
    <scope>NUCLEOTIDE SEQUENCE [LARGE SCALE GENOMIC DNA]</scope>
    <source>
        <strain evidence="1 2">A249</strain>
    </source>
</reference>